<evidence type="ECO:0000313" key="4">
    <source>
        <dbReference type="Proteomes" id="UP000262882"/>
    </source>
</evidence>
<dbReference type="EMBL" id="QVNQ01000011">
    <property type="protein sequence ID" value="RFS81830.1"/>
    <property type="molecule type" value="Genomic_DNA"/>
</dbReference>
<dbReference type="AlphaFoldDB" id="A0A372G8X4"/>
<gene>
    <name evidence="3" type="ORF">D0T12_29350</name>
</gene>
<keyword evidence="4" id="KW-1185">Reference proteome</keyword>
<evidence type="ECO:0000256" key="1">
    <source>
        <dbReference type="SAM" id="SignalP"/>
    </source>
</evidence>
<dbReference type="Pfam" id="PF14040">
    <property type="entry name" value="DNase_NucA_NucB"/>
    <property type="match status" value="1"/>
</dbReference>
<feature type="signal peptide" evidence="1">
    <location>
        <begin position="1"/>
        <end position="25"/>
    </location>
</feature>
<protein>
    <recommendedName>
        <fullName evidence="2">Deoxyribonuclease NucA/NucB domain-containing protein</fullName>
    </recommendedName>
</protein>
<feature type="chain" id="PRO_5039266053" description="Deoxyribonuclease NucA/NucB domain-containing protein" evidence="1">
    <location>
        <begin position="26"/>
        <end position="344"/>
    </location>
</feature>
<name>A0A372G8X4_9ACTN</name>
<sequence>MSCRQWLGKLTIVCALGALTAPLAAAGASASTGPEAQNRIVISTSPAAPSAAGATALAACNRYNRTALCWNTKLTVTVLKKKVVVGRLYGTITQSIKLNTKNRAFSESFALKTDRIVGNAGGIRANVAASCGTGCKARTKGLSGTLVAGRTIKGTVSYADGTRRVHAARTTYRMTLVKAGYTPGVPTWRSPIDFRCDNLLKGQKAGCVFPRFTPSITSLRSLRFIAPNIRKWQGRGAPKTLHRNSHLTNGNRRAVCGKAKLPKGWKAPKGWPTPLSDPKNKPSCDEYAFAGTNQGGSRAGNGYGWVPKRENDSQGAQLKNFYYAHRVLDATSSKARGDAFNVAM</sequence>
<evidence type="ECO:0000259" key="2">
    <source>
        <dbReference type="Pfam" id="PF14040"/>
    </source>
</evidence>
<feature type="domain" description="Deoxyribonuclease NucA/NucB" evidence="2">
    <location>
        <begin position="256"/>
        <end position="327"/>
    </location>
</feature>
<comment type="caution">
    <text evidence="3">The sequence shown here is derived from an EMBL/GenBank/DDBJ whole genome shotgun (WGS) entry which is preliminary data.</text>
</comment>
<dbReference type="Proteomes" id="UP000262882">
    <property type="component" value="Unassembled WGS sequence"/>
</dbReference>
<keyword evidence="1" id="KW-0732">Signal</keyword>
<evidence type="ECO:0000313" key="3">
    <source>
        <dbReference type="EMBL" id="RFS81830.1"/>
    </source>
</evidence>
<organism evidence="3 4">
    <name type="scientific">Actinomadura spongiicola</name>
    <dbReference type="NCBI Taxonomy" id="2303421"/>
    <lineage>
        <taxon>Bacteria</taxon>
        <taxon>Bacillati</taxon>
        <taxon>Actinomycetota</taxon>
        <taxon>Actinomycetes</taxon>
        <taxon>Streptosporangiales</taxon>
        <taxon>Thermomonosporaceae</taxon>
        <taxon>Actinomadura</taxon>
    </lineage>
</organism>
<dbReference type="InterPro" id="IPR029476">
    <property type="entry name" value="DNase_NucA_NucB"/>
</dbReference>
<reference evidence="3 4" key="1">
    <citation type="submission" date="2018-08" db="EMBL/GenBank/DDBJ databases">
        <title>Actinomadura spongicola sp. nov., isolated from marine sponge Leucetta chagosensis.</title>
        <authorList>
            <person name="Li L."/>
            <person name="Lin H.W."/>
        </authorList>
    </citation>
    <scope>NUCLEOTIDE SEQUENCE [LARGE SCALE GENOMIC DNA]</scope>
    <source>
        <strain evidence="3 4">LHW52907</strain>
    </source>
</reference>
<accession>A0A372G8X4</accession>
<proteinExistence type="predicted"/>